<keyword evidence="2" id="KW-1185">Reference proteome</keyword>
<sequence>MNAHEHAFSVYCRRGKCVHPLRAGLHLGNGGSFVYHAYSQLSLITCHDAHRLARDIYKNLTTDIETVRDFDPRVRGAGRETALAAIPSFSKSWGEPVPR</sequence>
<dbReference type="EMBL" id="JAACXV010014183">
    <property type="protein sequence ID" value="KAF7269800.1"/>
    <property type="molecule type" value="Genomic_DNA"/>
</dbReference>
<name>A0A834I2H2_RHYFE</name>
<comment type="caution">
    <text evidence="1">The sequence shown here is derived from an EMBL/GenBank/DDBJ whole genome shotgun (WGS) entry which is preliminary data.</text>
</comment>
<dbReference type="Proteomes" id="UP000625711">
    <property type="component" value="Unassembled WGS sequence"/>
</dbReference>
<dbReference type="AlphaFoldDB" id="A0A834I2H2"/>
<organism evidence="1 2">
    <name type="scientific">Rhynchophorus ferrugineus</name>
    <name type="common">Red palm weevil</name>
    <name type="synonym">Curculio ferrugineus</name>
    <dbReference type="NCBI Taxonomy" id="354439"/>
    <lineage>
        <taxon>Eukaryota</taxon>
        <taxon>Metazoa</taxon>
        <taxon>Ecdysozoa</taxon>
        <taxon>Arthropoda</taxon>
        <taxon>Hexapoda</taxon>
        <taxon>Insecta</taxon>
        <taxon>Pterygota</taxon>
        <taxon>Neoptera</taxon>
        <taxon>Endopterygota</taxon>
        <taxon>Coleoptera</taxon>
        <taxon>Polyphaga</taxon>
        <taxon>Cucujiformia</taxon>
        <taxon>Curculionidae</taxon>
        <taxon>Dryophthorinae</taxon>
        <taxon>Rhynchophorus</taxon>
    </lineage>
</organism>
<protein>
    <submittedName>
        <fullName evidence="1">Uncharacterized protein</fullName>
    </submittedName>
</protein>
<reference evidence="1" key="1">
    <citation type="submission" date="2020-08" db="EMBL/GenBank/DDBJ databases">
        <title>Genome sequencing and assembly of the red palm weevil Rhynchophorus ferrugineus.</title>
        <authorList>
            <person name="Dias G.B."/>
            <person name="Bergman C.M."/>
            <person name="Manee M."/>
        </authorList>
    </citation>
    <scope>NUCLEOTIDE SEQUENCE</scope>
    <source>
        <strain evidence="1">AA-2017</strain>
        <tissue evidence="1">Whole larva</tissue>
    </source>
</reference>
<evidence type="ECO:0000313" key="1">
    <source>
        <dbReference type="EMBL" id="KAF7269800.1"/>
    </source>
</evidence>
<proteinExistence type="predicted"/>
<gene>
    <name evidence="1" type="ORF">GWI33_017174</name>
</gene>
<accession>A0A834I2H2</accession>
<evidence type="ECO:0000313" key="2">
    <source>
        <dbReference type="Proteomes" id="UP000625711"/>
    </source>
</evidence>